<protein>
    <submittedName>
        <fullName evidence="1">Uncharacterized protein</fullName>
    </submittedName>
</protein>
<accession>A0AA37T9X3</accession>
<name>A0AA37T9X3_9GAMM</name>
<comment type="caution">
    <text evidence="1">The sequence shown here is derived from an EMBL/GenBank/DDBJ whole genome shotgun (WGS) entry which is preliminary data.</text>
</comment>
<proteinExistence type="predicted"/>
<reference evidence="1 2" key="1">
    <citation type="journal article" date="2014" name="Int. J. Syst. Evol. Microbiol.">
        <title>Complete genome sequence of Corynebacterium casei LMG S-19264T (=DSM 44701T), isolated from a smear-ripened cheese.</title>
        <authorList>
            <consortium name="US DOE Joint Genome Institute (JGI-PGF)"/>
            <person name="Walter F."/>
            <person name="Albersmeier A."/>
            <person name="Kalinowski J."/>
            <person name="Ruckert C."/>
        </authorList>
    </citation>
    <scope>NUCLEOTIDE SEQUENCE [LARGE SCALE GENOMIC DNA]</scope>
    <source>
        <strain evidence="1 2">NBRC 110095</strain>
    </source>
</reference>
<sequence>MGKEKFKSDVAQSSPSTKRLLAEFDKDDNKSGEVRLTSVGQAIAIANLSKSLGRLDYSFWIR</sequence>
<organism evidence="1 2">
    <name type="scientific">Marinibactrum halimedae</name>
    <dbReference type="NCBI Taxonomy" id="1444977"/>
    <lineage>
        <taxon>Bacteria</taxon>
        <taxon>Pseudomonadati</taxon>
        <taxon>Pseudomonadota</taxon>
        <taxon>Gammaproteobacteria</taxon>
        <taxon>Cellvibrionales</taxon>
        <taxon>Cellvibrionaceae</taxon>
        <taxon>Marinibactrum</taxon>
    </lineage>
</organism>
<keyword evidence="2" id="KW-1185">Reference proteome</keyword>
<evidence type="ECO:0000313" key="1">
    <source>
        <dbReference type="EMBL" id="GLS28239.1"/>
    </source>
</evidence>
<dbReference type="Proteomes" id="UP001156870">
    <property type="component" value="Unassembled WGS sequence"/>
</dbReference>
<dbReference type="AlphaFoldDB" id="A0AA37T9X3"/>
<gene>
    <name evidence="1" type="ORF">GCM10007877_39580</name>
</gene>
<dbReference type="EMBL" id="BSPD01000103">
    <property type="protein sequence ID" value="GLS28239.1"/>
    <property type="molecule type" value="Genomic_DNA"/>
</dbReference>
<evidence type="ECO:0000313" key="2">
    <source>
        <dbReference type="Proteomes" id="UP001156870"/>
    </source>
</evidence>